<feature type="domain" description="DAGKc" evidence="9">
    <location>
        <begin position="1"/>
        <end position="135"/>
    </location>
</feature>
<evidence type="ECO:0000313" key="10">
    <source>
        <dbReference type="EMBL" id="UGS25246.1"/>
    </source>
</evidence>
<dbReference type="Gene3D" id="2.60.200.40">
    <property type="match status" value="1"/>
</dbReference>
<keyword evidence="3" id="KW-0808">Transferase</keyword>
<keyword evidence="4" id="KW-0547">Nucleotide-binding</keyword>
<evidence type="ECO:0000256" key="6">
    <source>
        <dbReference type="ARBA" id="ARBA00022840"/>
    </source>
</evidence>
<dbReference type="InterPro" id="IPR050187">
    <property type="entry name" value="Lipid_Phosphate_FormReg"/>
</dbReference>
<evidence type="ECO:0000256" key="2">
    <source>
        <dbReference type="ARBA" id="ARBA00005983"/>
    </source>
</evidence>
<dbReference type="InterPro" id="IPR016064">
    <property type="entry name" value="NAD/diacylglycerol_kinase_sf"/>
</dbReference>
<sequence>MTTKHIGIVWNPSKTDRETLESALETALGGAEGVSVSWHETAEDDPGRAAAQAALDAGADVVAAAGGDGTVRAVAEQLADAETEADLAVIPLGTGNLLARNLGVPLNDLPGAFGRALTGDAQAIDVGWAEVVFAPGEVPEEDPEPEGESGRYAFAVMAGFGIDAHMITETDDDLKDKAGWLAYVESLGRAVAASEVIDLRVAMDDADPVEEKAHTFIVGNCGTLQGGITLLPDADPSDGQLDLLALNADGIAGWMDTLRTMVWDNGLKRLLSGGEERAASSDSMVHRRLTSAVVELDEPRVFEIDGDDIGEVTRIAITVQPAAIRVR</sequence>
<keyword evidence="6" id="KW-0067">ATP-binding</keyword>
<dbReference type="InterPro" id="IPR001206">
    <property type="entry name" value="Diacylglycerol_kinase_cat_dom"/>
</dbReference>
<organism evidence="10 11">
    <name type="scientific">Microbacterium resistens</name>
    <dbReference type="NCBI Taxonomy" id="156977"/>
    <lineage>
        <taxon>Bacteria</taxon>
        <taxon>Bacillati</taxon>
        <taxon>Actinomycetota</taxon>
        <taxon>Actinomycetes</taxon>
        <taxon>Micrococcales</taxon>
        <taxon>Microbacteriaceae</taxon>
        <taxon>Microbacterium</taxon>
    </lineage>
</organism>
<keyword evidence="7" id="KW-0444">Lipid biosynthesis</keyword>
<dbReference type="Pfam" id="PF00781">
    <property type="entry name" value="DAGK_cat"/>
    <property type="match status" value="1"/>
</dbReference>
<reference evidence="10 11" key="1">
    <citation type="submission" date="2023-01" db="EMBL/GenBank/DDBJ databases">
        <title>Characterization of estradiol degrading bacteria Microbacterium sp. MZT7 and reveal degrading genes through genome analysis.</title>
        <authorList>
            <person name="Hao P."/>
            <person name="Gao Y."/>
        </authorList>
    </citation>
    <scope>NUCLEOTIDE SEQUENCE [LARGE SCALE GENOMIC DNA]</scope>
    <source>
        <strain evidence="10 11">MZT7</strain>
    </source>
</reference>
<accession>A0ABY3RQS7</accession>
<dbReference type="GO" id="GO:0016301">
    <property type="term" value="F:kinase activity"/>
    <property type="evidence" value="ECO:0007669"/>
    <property type="project" value="UniProtKB-KW"/>
</dbReference>
<dbReference type="SMART" id="SM00046">
    <property type="entry name" value="DAGKc"/>
    <property type="match status" value="1"/>
</dbReference>
<keyword evidence="7" id="KW-0594">Phospholipid biosynthesis</keyword>
<dbReference type="Proteomes" id="UP001199642">
    <property type="component" value="Chromosome"/>
</dbReference>
<keyword evidence="7" id="KW-0443">Lipid metabolism</keyword>
<dbReference type="PROSITE" id="PS50146">
    <property type="entry name" value="DAGK"/>
    <property type="match status" value="1"/>
</dbReference>
<keyword evidence="11" id="KW-1185">Reference proteome</keyword>
<comment type="cofactor">
    <cofactor evidence="1">
        <name>Mg(2+)</name>
        <dbReference type="ChEBI" id="CHEBI:18420"/>
    </cofactor>
</comment>
<dbReference type="InterPro" id="IPR017438">
    <property type="entry name" value="ATP-NAD_kinase_N"/>
</dbReference>
<evidence type="ECO:0000256" key="3">
    <source>
        <dbReference type="ARBA" id="ARBA00022679"/>
    </source>
</evidence>
<evidence type="ECO:0000256" key="8">
    <source>
        <dbReference type="ARBA" id="ARBA00023264"/>
    </source>
</evidence>
<protein>
    <submittedName>
        <fullName evidence="10">NAD(+)/NADH kinase</fullName>
    </submittedName>
</protein>
<proteinExistence type="inferred from homology"/>
<comment type="similarity">
    <text evidence="2">Belongs to the diacylglycerol/lipid kinase family.</text>
</comment>
<dbReference type="Pfam" id="PF19279">
    <property type="entry name" value="YegS_C"/>
    <property type="match status" value="1"/>
</dbReference>
<keyword evidence="8" id="KW-1208">Phospholipid metabolism</keyword>
<evidence type="ECO:0000259" key="9">
    <source>
        <dbReference type="PROSITE" id="PS50146"/>
    </source>
</evidence>
<evidence type="ECO:0000313" key="11">
    <source>
        <dbReference type="Proteomes" id="UP001199642"/>
    </source>
</evidence>
<evidence type="ECO:0000256" key="4">
    <source>
        <dbReference type="ARBA" id="ARBA00022741"/>
    </source>
</evidence>
<keyword evidence="5 10" id="KW-0418">Kinase</keyword>
<evidence type="ECO:0000256" key="5">
    <source>
        <dbReference type="ARBA" id="ARBA00022777"/>
    </source>
</evidence>
<evidence type="ECO:0000256" key="7">
    <source>
        <dbReference type="ARBA" id="ARBA00023209"/>
    </source>
</evidence>
<gene>
    <name evidence="10" type="ORF">K8F61_11145</name>
</gene>
<dbReference type="PANTHER" id="PTHR12358">
    <property type="entry name" value="SPHINGOSINE KINASE"/>
    <property type="match status" value="1"/>
</dbReference>
<dbReference type="RefSeq" id="WP_067244043.1">
    <property type="nucleotide sequence ID" value="NZ_CP082781.1"/>
</dbReference>
<name>A0ABY3RQS7_9MICO</name>
<dbReference type="Gene3D" id="3.40.50.10330">
    <property type="entry name" value="Probable inorganic polyphosphate/atp-NAD kinase, domain 1"/>
    <property type="match status" value="1"/>
</dbReference>
<dbReference type="InterPro" id="IPR045540">
    <property type="entry name" value="YegS/DAGK_C"/>
</dbReference>
<evidence type="ECO:0000256" key="1">
    <source>
        <dbReference type="ARBA" id="ARBA00001946"/>
    </source>
</evidence>
<dbReference type="PANTHER" id="PTHR12358:SF106">
    <property type="entry name" value="LIPID KINASE YEGS"/>
    <property type="match status" value="1"/>
</dbReference>
<dbReference type="SUPFAM" id="SSF111331">
    <property type="entry name" value="NAD kinase/diacylglycerol kinase-like"/>
    <property type="match status" value="1"/>
</dbReference>
<dbReference type="EMBL" id="CP082781">
    <property type="protein sequence ID" value="UGS25246.1"/>
    <property type="molecule type" value="Genomic_DNA"/>
</dbReference>